<dbReference type="InterPro" id="IPR018244">
    <property type="entry name" value="Allrgn_V5/Tpx1_CS"/>
</dbReference>
<gene>
    <name evidence="2" type="ORF">GGR39_002192</name>
</gene>
<protein>
    <recommendedName>
        <fullName evidence="1">SCP domain-containing protein</fullName>
    </recommendedName>
</protein>
<dbReference type="SUPFAM" id="SSF55797">
    <property type="entry name" value="PR-1-like"/>
    <property type="match status" value="1"/>
</dbReference>
<dbReference type="PROSITE" id="PS01009">
    <property type="entry name" value="CRISP_1"/>
    <property type="match status" value="1"/>
</dbReference>
<organism evidence="2 3">
    <name type="scientific">Novosphingobium fluoreni</name>
    <dbReference type="NCBI Taxonomy" id="1391222"/>
    <lineage>
        <taxon>Bacteria</taxon>
        <taxon>Pseudomonadati</taxon>
        <taxon>Pseudomonadota</taxon>
        <taxon>Alphaproteobacteria</taxon>
        <taxon>Sphingomonadales</taxon>
        <taxon>Sphingomonadaceae</taxon>
        <taxon>Novosphingobium</taxon>
    </lineage>
</organism>
<dbReference type="EMBL" id="JACIDY010000005">
    <property type="protein sequence ID" value="MBB3940535.1"/>
    <property type="molecule type" value="Genomic_DNA"/>
</dbReference>
<name>A0A7W6C1S4_9SPHN</name>
<dbReference type="PRINTS" id="PR00837">
    <property type="entry name" value="V5TPXLIKE"/>
</dbReference>
<keyword evidence="3" id="KW-1185">Reference proteome</keyword>
<dbReference type="InterPro" id="IPR014044">
    <property type="entry name" value="CAP_dom"/>
</dbReference>
<dbReference type="Pfam" id="PF00188">
    <property type="entry name" value="CAP"/>
    <property type="match status" value="1"/>
</dbReference>
<feature type="domain" description="SCP" evidence="1">
    <location>
        <begin position="41"/>
        <end position="180"/>
    </location>
</feature>
<dbReference type="AlphaFoldDB" id="A0A7W6C1S4"/>
<dbReference type="Proteomes" id="UP000561459">
    <property type="component" value="Unassembled WGS sequence"/>
</dbReference>
<reference evidence="2 3" key="1">
    <citation type="submission" date="2020-08" db="EMBL/GenBank/DDBJ databases">
        <title>Genomic Encyclopedia of Type Strains, Phase IV (KMG-IV): sequencing the most valuable type-strain genomes for metagenomic binning, comparative biology and taxonomic classification.</title>
        <authorList>
            <person name="Goeker M."/>
        </authorList>
    </citation>
    <scope>NUCLEOTIDE SEQUENCE [LARGE SCALE GENOMIC DNA]</scope>
    <source>
        <strain evidence="2 3">DSM 27568</strain>
    </source>
</reference>
<dbReference type="InterPro" id="IPR001283">
    <property type="entry name" value="CRISP-related"/>
</dbReference>
<dbReference type="Gene3D" id="3.40.33.10">
    <property type="entry name" value="CAP"/>
    <property type="match status" value="1"/>
</dbReference>
<dbReference type="GO" id="GO:0005576">
    <property type="term" value="C:extracellular region"/>
    <property type="evidence" value="ECO:0007669"/>
    <property type="project" value="InterPro"/>
</dbReference>
<evidence type="ECO:0000313" key="2">
    <source>
        <dbReference type="EMBL" id="MBB3940535.1"/>
    </source>
</evidence>
<accession>A0A7W6C1S4</accession>
<sequence length="184" mass="20154">MVAGRIFFGKSALPSARRLLAAGALLAVAPALSGATSLSGQFEARILAAHNRERAALGIEPLHWNPQLANSARGWAHHLAATGRFEHAPERPVDPQGENLWAGTRGYYGLEAMVDGWVREKRFFRPGTFPANSTTGRVEDVGHYTQLVWRQTRQVGCALARGQVEDVLVCRYAEAGNYMGERPF</sequence>
<dbReference type="PANTHER" id="PTHR10334">
    <property type="entry name" value="CYSTEINE-RICH SECRETORY PROTEIN-RELATED"/>
    <property type="match status" value="1"/>
</dbReference>
<proteinExistence type="predicted"/>
<dbReference type="InterPro" id="IPR035940">
    <property type="entry name" value="CAP_sf"/>
</dbReference>
<comment type="caution">
    <text evidence="2">The sequence shown here is derived from an EMBL/GenBank/DDBJ whole genome shotgun (WGS) entry which is preliminary data.</text>
</comment>
<evidence type="ECO:0000259" key="1">
    <source>
        <dbReference type="SMART" id="SM00198"/>
    </source>
</evidence>
<dbReference type="SMART" id="SM00198">
    <property type="entry name" value="SCP"/>
    <property type="match status" value="1"/>
</dbReference>
<evidence type="ECO:0000313" key="3">
    <source>
        <dbReference type="Proteomes" id="UP000561459"/>
    </source>
</evidence>
<dbReference type="RefSeq" id="WP_183617150.1">
    <property type="nucleotide sequence ID" value="NZ_JACIDY010000005.1"/>
</dbReference>